<feature type="chain" id="PRO_5022875451" description="Tetratricopeptide repeat protein" evidence="1">
    <location>
        <begin position="28"/>
        <end position="549"/>
    </location>
</feature>
<dbReference type="OrthoDB" id="9778494at2"/>
<evidence type="ECO:0000313" key="3">
    <source>
        <dbReference type="Proteomes" id="UP000321172"/>
    </source>
</evidence>
<keyword evidence="3" id="KW-1185">Reference proteome</keyword>
<dbReference type="PANTHER" id="PTHR45588">
    <property type="entry name" value="TPR DOMAIN-CONTAINING PROTEIN"/>
    <property type="match status" value="1"/>
</dbReference>
<feature type="signal peptide" evidence="1">
    <location>
        <begin position="1"/>
        <end position="27"/>
    </location>
</feature>
<evidence type="ECO:0000256" key="1">
    <source>
        <dbReference type="SAM" id="SignalP"/>
    </source>
</evidence>
<dbReference type="AlphaFoldDB" id="A0A5B8S4A1"/>
<dbReference type="SUPFAM" id="SSF48452">
    <property type="entry name" value="TPR-like"/>
    <property type="match status" value="1"/>
</dbReference>
<dbReference type="RefSeq" id="WP_147089944.1">
    <property type="nucleotide sequence ID" value="NZ_BAABJD010000001.1"/>
</dbReference>
<name>A0A5B8S4A1_9SPHN</name>
<sequence length="549" mass="58476">MNRHFANGKLIGFALGLTALSGSAALAQDTHDANHAPVVPAAESTKDAHRHDDLLTPRSPQLLPGYGNGGFAITGANPQAAAFFANGLELHAAFAHRAGVAAMEQAVRLDPACGMCQWGVALVDGPTINYGVPPEGRAGLLVKARAARAAVAATGTPKERALTEALVLRYQPGKDTAKLDRAYAAAMQTVAARFPADNEIAVLTADALMVASFAEKDGYDHKLMDQAVVLLEQVLARAPNHTPAIHFYIHATEVIGKPAMAEAYADRLADLAPRASHLVHMPSHTYYWVGRYQDAAETNHRAVQIGKDNAKALGLPAPKGVWDLPYHAHNVIFGLGGALMAGDSRIGLDLARPLVETASQRDKGEPWWELLAASGLFAMARFDPAATLQLPEPKLPYLKAAWHYARGESQVWAGDLAAARLEIEAIPTKIAAGKPDKEAIAAEQMLGITRAVLTGRIAMAEQRWADAAAAFREGALLEETESFSDFTDPPAFWYPVRRDLAAALLAAGDAAGAQREAEAALNLRKHDPVALRTLAGARARLALDSPQLR</sequence>
<dbReference type="EMBL" id="CP042345">
    <property type="protein sequence ID" value="QEA15912.1"/>
    <property type="molecule type" value="Genomic_DNA"/>
</dbReference>
<gene>
    <name evidence="2" type="ORF">FRF71_07030</name>
</gene>
<accession>A0A5B8S4A1</accession>
<protein>
    <recommendedName>
        <fullName evidence="4">Tetratricopeptide repeat protein</fullName>
    </recommendedName>
</protein>
<reference evidence="2 3" key="1">
    <citation type="journal article" date="2013" name="J. Microbiol. Biotechnol.">
        <title>Novosphingobium ginsenosidimutans sp. nov., with the ability to convert ginsenoside.</title>
        <authorList>
            <person name="Kim J.K."/>
            <person name="He D."/>
            <person name="Liu Q.M."/>
            <person name="Park H.Y."/>
            <person name="Jung M.S."/>
            <person name="Yoon M.H."/>
            <person name="Kim S.C."/>
            <person name="Im W.T."/>
        </authorList>
    </citation>
    <scope>NUCLEOTIDE SEQUENCE [LARGE SCALE GENOMIC DNA]</scope>
    <source>
        <strain evidence="2 3">FW-6</strain>
    </source>
</reference>
<dbReference type="Proteomes" id="UP000321172">
    <property type="component" value="Chromosome"/>
</dbReference>
<keyword evidence="1" id="KW-0732">Signal</keyword>
<dbReference type="Gene3D" id="1.25.40.10">
    <property type="entry name" value="Tetratricopeptide repeat domain"/>
    <property type="match status" value="1"/>
</dbReference>
<dbReference type="InterPro" id="IPR011990">
    <property type="entry name" value="TPR-like_helical_dom_sf"/>
</dbReference>
<evidence type="ECO:0000313" key="2">
    <source>
        <dbReference type="EMBL" id="QEA15912.1"/>
    </source>
</evidence>
<evidence type="ECO:0008006" key="4">
    <source>
        <dbReference type="Google" id="ProtNLM"/>
    </source>
</evidence>
<dbReference type="KEGG" id="ngf:FRF71_07030"/>
<dbReference type="PANTHER" id="PTHR45588:SF1">
    <property type="entry name" value="WW DOMAIN-CONTAINING PROTEIN"/>
    <property type="match status" value="1"/>
</dbReference>
<proteinExistence type="predicted"/>
<organism evidence="2 3">
    <name type="scientific">Novosphingobium ginsenosidimutans</name>
    <dbReference type="NCBI Taxonomy" id="1176536"/>
    <lineage>
        <taxon>Bacteria</taxon>
        <taxon>Pseudomonadati</taxon>
        <taxon>Pseudomonadota</taxon>
        <taxon>Alphaproteobacteria</taxon>
        <taxon>Sphingomonadales</taxon>
        <taxon>Sphingomonadaceae</taxon>
        <taxon>Novosphingobium</taxon>
    </lineage>
</organism>